<dbReference type="GO" id="GO:0005886">
    <property type="term" value="C:plasma membrane"/>
    <property type="evidence" value="ECO:0007669"/>
    <property type="project" value="UniProtKB-SubCell"/>
</dbReference>
<feature type="transmembrane region" description="Helical" evidence="6">
    <location>
        <begin position="273"/>
        <end position="291"/>
    </location>
</feature>
<feature type="transmembrane region" description="Helical" evidence="6">
    <location>
        <begin position="127"/>
        <end position="152"/>
    </location>
</feature>
<proteinExistence type="predicted"/>
<evidence type="ECO:0000313" key="8">
    <source>
        <dbReference type="Proteomes" id="UP000463138"/>
    </source>
</evidence>
<gene>
    <name evidence="7" type="ORF">DT594_01275</name>
</gene>
<keyword evidence="2" id="KW-1003">Cell membrane</keyword>
<keyword evidence="8" id="KW-1185">Reference proteome</keyword>
<evidence type="ECO:0000313" key="7">
    <source>
        <dbReference type="EMBL" id="KAA0696025.1"/>
    </source>
</evidence>
<evidence type="ECO:0000256" key="2">
    <source>
        <dbReference type="ARBA" id="ARBA00022475"/>
    </source>
</evidence>
<protein>
    <submittedName>
        <fullName evidence="7">UPF0104 family protein</fullName>
    </submittedName>
</protein>
<dbReference type="RefSeq" id="WP_149331017.1">
    <property type="nucleotide sequence ID" value="NZ_QOVF01000001.1"/>
</dbReference>
<dbReference type="InterPro" id="IPR022791">
    <property type="entry name" value="L-PG_synthase/AglD"/>
</dbReference>
<dbReference type="EMBL" id="QOVF01000001">
    <property type="protein sequence ID" value="KAA0696025.1"/>
    <property type="molecule type" value="Genomic_DNA"/>
</dbReference>
<dbReference type="Proteomes" id="UP000463138">
    <property type="component" value="Unassembled WGS sequence"/>
</dbReference>
<feature type="transmembrane region" description="Helical" evidence="6">
    <location>
        <begin position="244"/>
        <end position="267"/>
    </location>
</feature>
<accession>A0A7V7KW39</accession>
<evidence type="ECO:0000256" key="3">
    <source>
        <dbReference type="ARBA" id="ARBA00022692"/>
    </source>
</evidence>
<evidence type="ECO:0000256" key="1">
    <source>
        <dbReference type="ARBA" id="ARBA00004651"/>
    </source>
</evidence>
<feature type="transmembrane region" description="Helical" evidence="6">
    <location>
        <begin position="164"/>
        <end position="188"/>
    </location>
</feature>
<keyword evidence="3 6" id="KW-0812">Transmembrane</keyword>
<dbReference type="PANTHER" id="PTHR37693:SF1">
    <property type="entry name" value="INTEGRAL MEMBRANE PROTEIN"/>
    <property type="match status" value="1"/>
</dbReference>
<evidence type="ECO:0000256" key="6">
    <source>
        <dbReference type="SAM" id="Phobius"/>
    </source>
</evidence>
<keyword evidence="4 6" id="KW-1133">Transmembrane helix</keyword>
<dbReference type="PANTHER" id="PTHR37693">
    <property type="entry name" value="PHOSPHATIDYLGLYCEROL LYSYLTRANSFERASE"/>
    <property type="match status" value="1"/>
</dbReference>
<organism evidence="7 8">
    <name type="scientific">Halopseudomonas laoshanensis</name>
    <dbReference type="NCBI Taxonomy" id="2268758"/>
    <lineage>
        <taxon>Bacteria</taxon>
        <taxon>Pseudomonadati</taxon>
        <taxon>Pseudomonadota</taxon>
        <taxon>Gammaproteobacteria</taxon>
        <taxon>Pseudomonadales</taxon>
        <taxon>Pseudomonadaceae</taxon>
        <taxon>Halopseudomonas</taxon>
    </lineage>
</organism>
<dbReference type="Pfam" id="PF03706">
    <property type="entry name" value="LPG_synthase_TM"/>
    <property type="match status" value="1"/>
</dbReference>
<feature type="transmembrane region" description="Helical" evidence="6">
    <location>
        <begin position="20"/>
        <end position="38"/>
    </location>
</feature>
<evidence type="ECO:0000256" key="5">
    <source>
        <dbReference type="ARBA" id="ARBA00023136"/>
    </source>
</evidence>
<feature type="transmembrane region" description="Helical" evidence="6">
    <location>
        <begin position="91"/>
        <end position="115"/>
    </location>
</feature>
<name>A0A7V7KW39_9GAMM</name>
<dbReference type="OrthoDB" id="9810654at2"/>
<dbReference type="NCBIfam" id="TIGR00374">
    <property type="entry name" value="flippase-like domain"/>
    <property type="match status" value="1"/>
</dbReference>
<keyword evidence="5 6" id="KW-0472">Membrane</keyword>
<evidence type="ECO:0000256" key="4">
    <source>
        <dbReference type="ARBA" id="ARBA00022989"/>
    </source>
</evidence>
<dbReference type="AlphaFoldDB" id="A0A7V7KW39"/>
<comment type="subcellular location">
    <subcellularLocation>
        <location evidence="1">Cell membrane</location>
        <topology evidence="1">Multi-pass membrane protein</topology>
    </subcellularLocation>
</comment>
<sequence length="352" mass="39184">MPRSSKPAPLQPVTSVGRLFALACLFVGFAALGTWAVYDQFAGQSLSFDMRLLHWSALLPIAVLLIIYFAADGLRLHFTLRALGECLPLKRIFSLVFINIFFSNITPMATGGGFAQMWYLQRHGVSLGVAGAATTIRTLLAVIFIFTLTPIFLLTSEVLRDQAVIGAIGGWLALLIVLYLGFFALVLLRTRWLIIPLSALFNAARKLHLIGSARHRRWQFKLRREMLRFARSFKHYIGGNRTDVLLSIAFTCIFLLALFSFPALLIASLDYDIDYLISVGLLVVTTFIMYFSPTPGASGISEGVFGSFFSTLLGVEHLVLVTISWRVLTIYLGMVVGLIMMQVEFGRQRDTQ</sequence>
<reference evidence="7 8" key="1">
    <citation type="submission" date="2018-07" db="EMBL/GenBank/DDBJ databases">
        <title>Pseudomonas laoshanensis sp. nov., isolated from soil.</title>
        <authorList>
            <person name="Sun J."/>
            <person name="Yu L."/>
            <person name="Wang M."/>
            <person name="Zhang C."/>
        </authorList>
    </citation>
    <scope>NUCLEOTIDE SEQUENCE [LARGE SCALE GENOMIC DNA]</scope>
    <source>
        <strain evidence="7 8">Y22</strain>
    </source>
</reference>
<comment type="caution">
    <text evidence="7">The sequence shown here is derived from an EMBL/GenBank/DDBJ whole genome shotgun (WGS) entry which is preliminary data.</text>
</comment>
<feature type="transmembrane region" description="Helical" evidence="6">
    <location>
        <begin position="50"/>
        <end position="71"/>
    </location>
</feature>